<proteinExistence type="predicted"/>
<comment type="caution">
    <text evidence="1">The sequence shown here is derived from an EMBL/GenBank/DDBJ whole genome shotgun (WGS) entry which is preliminary data.</text>
</comment>
<dbReference type="Proteomes" id="UP001205998">
    <property type="component" value="Unassembled WGS sequence"/>
</dbReference>
<name>A0AAD5A3N3_SILAS</name>
<dbReference type="InterPro" id="IPR032675">
    <property type="entry name" value="LRR_dom_sf"/>
</dbReference>
<feature type="non-terminal residue" evidence="1">
    <location>
        <position position="57"/>
    </location>
</feature>
<reference evidence="1" key="1">
    <citation type="submission" date="2018-07" db="EMBL/GenBank/DDBJ databases">
        <title>Comparative genomics of catfishes provides insights into carnivory and benthic adaptation.</title>
        <authorList>
            <person name="Zhang Y."/>
            <person name="Wang D."/>
            <person name="Peng Z."/>
            <person name="Zheng S."/>
            <person name="Shao F."/>
            <person name="Tao W."/>
        </authorList>
    </citation>
    <scope>NUCLEOTIDE SEQUENCE</scope>
    <source>
        <strain evidence="1">Chongqing</strain>
    </source>
</reference>
<dbReference type="AlphaFoldDB" id="A0AAD5A3N3"/>
<sequence length="57" mass="6782">CFLSDVLDVDTIYLTQDTKELNLQDFIHLETRDLIAIIAVLEYNQWFTKLSLKDFKM</sequence>
<evidence type="ECO:0000313" key="1">
    <source>
        <dbReference type="EMBL" id="KAI5608632.1"/>
    </source>
</evidence>
<protein>
    <submittedName>
        <fullName evidence="1">Capping protein, Arp2/3 and myosin-I linker protein 3 isoform X2</fullName>
    </submittedName>
</protein>
<gene>
    <name evidence="1" type="ORF">C0J50_12235</name>
</gene>
<accession>A0AAD5A3N3</accession>
<dbReference type="EMBL" id="MU581801">
    <property type="protein sequence ID" value="KAI5608632.1"/>
    <property type="molecule type" value="Genomic_DNA"/>
</dbReference>
<keyword evidence="2" id="KW-1185">Reference proteome</keyword>
<organism evidence="1 2">
    <name type="scientific">Silurus asotus</name>
    <name type="common">Amur catfish</name>
    <name type="synonym">Parasilurus asotus</name>
    <dbReference type="NCBI Taxonomy" id="30991"/>
    <lineage>
        <taxon>Eukaryota</taxon>
        <taxon>Metazoa</taxon>
        <taxon>Chordata</taxon>
        <taxon>Craniata</taxon>
        <taxon>Vertebrata</taxon>
        <taxon>Euteleostomi</taxon>
        <taxon>Actinopterygii</taxon>
        <taxon>Neopterygii</taxon>
        <taxon>Teleostei</taxon>
        <taxon>Ostariophysi</taxon>
        <taxon>Siluriformes</taxon>
        <taxon>Siluridae</taxon>
        <taxon>Silurus</taxon>
    </lineage>
</organism>
<feature type="non-terminal residue" evidence="1">
    <location>
        <position position="1"/>
    </location>
</feature>
<dbReference type="Gene3D" id="3.80.10.10">
    <property type="entry name" value="Ribonuclease Inhibitor"/>
    <property type="match status" value="1"/>
</dbReference>
<evidence type="ECO:0000313" key="2">
    <source>
        <dbReference type="Proteomes" id="UP001205998"/>
    </source>
</evidence>